<dbReference type="GO" id="GO:0009252">
    <property type="term" value="P:peptidoglycan biosynthetic process"/>
    <property type="evidence" value="ECO:0007669"/>
    <property type="project" value="UniProtKB-UniRule"/>
</dbReference>
<evidence type="ECO:0000256" key="19">
    <source>
        <dbReference type="HAMAP-Rule" id="MF_00047"/>
    </source>
</evidence>
<dbReference type="Gene3D" id="3.40.50.20">
    <property type="match status" value="1"/>
</dbReference>
<proteinExistence type="inferred from homology"/>
<dbReference type="SUPFAM" id="SSF56059">
    <property type="entry name" value="Glutathione synthetase ATP-binding domain-like"/>
    <property type="match status" value="1"/>
</dbReference>
<dbReference type="InterPro" id="IPR011095">
    <property type="entry name" value="Dala_Dala_lig_C"/>
</dbReference>
<feature type="binding site" evidence="21">
    <location>
        <begin position="200"/>
        <end position="201"/>
    </location>
    <ligand>
        <name>ATP</name>
        <dbReference type="ChEBI" id="CHEBI:30616"/>
    </ligand>
</feature>
<dbReference type="EC" id="6.3.2.4" evidence="6 19"/>
<feature type="active site" evidence="20">
    <location>
        <position position="342"/>
    </location>
</feature>
<feature type="binding site" evidence="21">
    <location>
        <begin position="334"/>
        <end position="335"/>
    </location>
    <ligand>
        <name>ATP</name>
        <dbReference type="ChEBI" id="CHEBI:30616"/>
    </ligand>
</feature>
<dbReference type="PANTHER" id="PTHR23132:SF25">
    <property type="entry name" value="D-ALANINE--D-ALANINE LIGASE A"/>
    <property type="match status" value="1"/>
</dbReference>
<evidence type="ECO:0000256" key="4">
    <source>
        <dbReference type="ARBA" id="ARBA00004752"/>
    </source>
</evidence>
<keyword evidence="13 19" id="KW-0133">Cell shape</keyword>
<evidence type="ECO:0000313" key="25">
    <source>
        <dbReference type="EMBL" id="KKW06685.1"/>
    </source>
</evidence>
<dbReference type="InterPro" id="IPR016185">
    <property type="entry name" value="PreATP-grasp_dom_sf"/>
</dbReference>
<keyword evidence="15 22" id="KW-0464">Manganese</keyword>
<gene>
    <name evidence="19" type="primary">ddl</name>
    <name evidence="25" type="ORF">UY39_C0028G0013</name>
</gene>
<evidence type="ECO:0000256" key="1">
    <source>
        <dbReference type="ARBA" id="ARBA00001936"/>
    </source>
</evidence>
<feature type="binding site" evidence="22">
    <location>
        <position position="337"/>
    </location>
    <ligand>
        <name>Mg(2+)</name>
        <dbReference type="ChEBI" id="CHEBI:18420"/>
        <label>2</label>
    </ligand>
</feature>
<evidence type="ECO:0000256" key="15">
    <source>
        <dbReference type="ARBA" id="ARBA00023211"/>
    </source>
</evidence>
<dbReference type="GO" id="GO:0008360">
    <property type="term" value="P:regulation of cell shape"/>
    <property type="evidence" value="ECO:0007669"/>
    <property type="project" value="UniProtKB-KW"/>
</dbReference>
<feature type="domain" description="ATP-grasp" evidence="24">
    <location>
        <begin position="152"/>
        <end position="364"/>
    </location>
</feature>
<feature type="binding site" evidence="21">
    <location>
        <position position="148"/>
    </location>
    <ligand>
        <name>ATP</name>
        <dbReference type="ChEBI" id="CHEBI:30616"/>
    </ligand>
</feature>
<dbReference type="InterPro" id="IPR011127">
    <property type="entry name" value="Dala_Dala_lig_N"/>
</dbReference>
<keyword evidence="12 22" id="KW-0460">Magnesium</keyword>
<dbReference type="NCBIfam" id="TIGR01205">
    <property type="entry name" value="D_ala_D_alaTIGR"/>
    <property type="match status" value="1"/>
</dbReference>
<keyword evidence="14 19" id="KW-0573">Peptidoglycan synthesis</keyword>
<dbReference type="GO" id="GO:0071555">
    <property type="term" value="P:cell wall organization"/>
    <property type="evidence" value="ECO:0007669"/>
    <property type="project" value="UniProtKB-KW"/>
</dbReference>
<evidence type="ECO:0000256" key="23">
    <source>
        <dbReference type="PROSITE-ProRule" id="PRU00409"/>
    </source>
</evidence>
<evidence type="ECO:0000256" key="10">
    <source>
        <dbReference type="ARBA" id="ARBA00022741"/>
    </source>
</evidence>
<dbReference type="GO" id="GO:0008716">
    <property type="term" value="F:D-alanine-D-alanine ligase activity"/>
    <property type="evidence" value="ECO:0007669"/>
    <property type="project" value="UniProtKB-UniRule"/>
</dbReference>
<dbReference type="PROSITE" id="PS50975">
    <property type="entry name" value="ATP_GRASP"/>
    <property type="match status" value="1"/>
</dbReference>
<evidence type="ECO:0000256" key="17">
    <source>
        <dbReference type="ARBA" id="ARBA00047614"/>
    </source>
</evidence>
<evidence type="ECO:0000256" key="22">
    <source>
        <dbReference type="PIRSR" id="PIRSR039102-3"/>
    </source>
</evidence>
<keyword evidence="9 22" id="KW-0479">Metal-binding</keyword>
<evidence type="ECO:0000256" key="21">
    <source>
        <dbReference type="PIRSR" id="PIRSR039102-2"/>
    </source>
</evidence>
<evidence type="ECO:0000256" key="18">
    <source>
        <dbReference type="ARBA" id="ARBA00060592"/>
    </source>
</evidence>
<feature type="binding site" evidence="21">
    <location>
        <begin position="192"/>
        <end position="194"/>
    </location>
    <ligand>
        <name>ATP</name>
        <dbReference type="ChEBI" id="CHEBI:30616"/>
    </ligand>
</feature>
<evidence type="ECO:0000256" key="13">
    <source>
        <dbReference type="ARBA" id="ARBA00022960"/>
    </source>
</evidence>
<evidence type="ECO:0000313" key="26">
    <source>
        <dbReference type="Proteomes" id="UP000034589"/>
    </source>
</evidence>
<dbReference type="GO" id="GO:0005524">
    <property type="term" value="F:ATP binding"/>
    <property type="evidence" value="ECO:0007669"/>
    <property type="project" value="UniProtKB-UniRule"/>
</dbReference>
<sequence>MGVYTKNMRKNIAVIFGGKSAEHDISIITAHVPIIDSLLVNGKFDVWPVYIAKGGSWYADKAMNNLAFFKQDAWEEKVAKMKKIGLLFDNGLELVWPGLLSKKVKIDIVFPAMHGTYGEDGSLMGLLRMAGAPFVGCDLAASAVAMDKVLTKQVVAAEGMPVVPYVWFTRTEWKEDKETVLTKAKTLSMPVFVKPVHLGSSIGMTRVKNEKELLNAIEVALHYDDKVLVENAVEPLIEITLPIMGNDKPRVAECERPLNKTEFFDFNDKYLANGKKSEGSGANSAYSEVPANIDDDLSNKVKELGVRVYKALGCAGIARVDFLIRADTKEMYVNEVNTLPGSLYHHNWKKAGVSNMELVLELVRLAEDRFVRQKETTYTFHSDILQKVGSSGKVGLKV</sequence>
<protein>
    <recommendedName>
        <fullName evidence="6 19">D-alanine--D-alanine ligase</fullName>
        <ecNumber evidence="6 19">6.3.2.4</ecNumber>
    </recommendedName>
    <alternativeName>
        <fullName evidence="19">D-Ala-D-Ala ligase</fullName>
    </alternativeName>
    <alternativeName>
        <fullName evidence="19">D-alanylalanine synthetase</fullName>
    </alternativeName>
</protein>
<comment type="cofactor">
    <cofactor evidence="22">
        <name>Mg(2+)</name>
        <dbReference type="ChEBI" id="CHEBI:18420"/>
    </cofactor>
    <cofactor evidence="22">
        <name>Mn(2+)</name>
        <dbReference type="ChEBI" id="CHEBI:29035"/>
    </cofactor>
    <text evidence="22">Binds 2 magnesium or manganese ions per subunit.</text>
</comment>
<dbReference type="FunFam" id="3.30.1490.20:FF:000007">
    <property type="entry name" value="D-alanine--D-alanine ligase"/>
    <property type="match status" value="1"/>
</dbReference>
<reference evidence="25 26" key="1">
    <citation type="journal article" date="2015" name="Nature">
        <title>rRNA introns, odd ribosomes, and small enigmatic genomes across a large radiation of phyla.</title>
        <authorList>
            <person name="Brown C.T."/>
            <person name="Hug L.A."/>
            <person name="Thomas B.C."/>
            <person name="Sharon I."/>
            <person name="Castelle C.J."/>
            <person name="Singh A."/>
            <person name="Wilkins M.J."/>
            <person name="Williams K.H."/>
            <person name="Banfield J.F."/>
        </authorList>
    </citation>
    <scope>NUCLEOTIDE SEQUENCE [LARGE SCALE GENOMIC DNA]</scope>
</reference>
<evidence type="ECO:0000256" key="8">
    <source>
        <dbReference type="ARBA" id="ARBA00022598"/>
    </source>
</evidence>
<accession>A0A0G1VKE3</accession>
<comment type="subcellular location">
    <subcellularLocation>
        <location evidence="3 19">Cytoplasm</location>
    </subcellularLocation>
</comment>
<comment type="caution">
    <text evidence="25">The sequence shown here is derived from an EMBL/GenBank/DDBJ whole genome shotgun (WGS) entry which is preliminary data.</text>
</comment>
<dbReference type="InterPro" id="IPR013815">
    <property type="entry name" value="ATP_grasp_subdomain_1"/>
</dbReference>
<dbReference type="HAMAP" id="MF_00047">
    <property type="entry name" value="Dala_Dala_lig"/>
    <property type="match status" value="1"/>
</dbReference>
<comment type="catalytic activity">
    <reaction evidence="17 19">
        <text>2 D-alanine + ATP = D-alanyl-D-alanine + ADP + phosphate + H(+)</text>
        <dbReference type="Rhea" id="RHEA:11224"/>
        <dbReference type="ChEBI" id="CHEBI:15378"/>
        <dbReference type="ChEBI" id="CHEBI:30616"/>
        <dbReference type="ChEBI" id="CHEBI:43474"/>
        <dbReference type="ChEBI" id="CHEBI:57416"/>
        <dbReference type="ChEBI" id="CHEBI:57822"/>
        <dbReference type="ChEBI" id="CHEBI:456216"/>
        <dbReference type="EC" id="6.3.2.4"/>
    </reaction>
</comment>
<keyword evidence="8 19" id="KW-0436">Ligase</keyword>
<dbReference type="NCBIfam" id="NF002528">
    <property type="entry name" value="PRK01966.1-4"/>
    <property type="match status" value="1"/>
</dbReference>
<keyword evidence="11 23" id="KW-0067">ATP-binding</keyword>
<dbReference type="GO" id="GO:0005829">
    <property type="term" value="C:cytosol"/>
    <property type="evidence" value="ECO:0007669"/>
    <property type="project" value="TreeGrafter"/>
</dbReference>
<dbReference type="InterPro" id="IPR005905">
    <property type="entry name" value="D_ala_D_ala"/>
</dbReference>
<comment type="similarity">
    <text evidence="5 19">Belongs to the D-alanine--D-alanine ligase family.</text>
</comment>
<dbReference type="PATRIC" id="fig|1618675.3.peg.396"/>
<dbReference type="SUPFAM" id="SSF52440">
    <property type="entry name" value="PreATP-grasp domain"/>
    <property type="match status" value="1"/>
</dbReference>
<evidence type="ECO:0000256" key="5">
    <source>
        <dbReference type="ARBA" id="ARBA00010871"/>
    </source>
</evidence>
<feature type="active site" evidence="20">
    <location>
        <position position="200"/>
    </location>
</feature>
<evidence type="ECO:0000256" key="7">
    <source>
        <dbReference type="ARBA" id="ARBA00022490"/>
    </source>
</evidence>
<dbReference type="PIRSF" id="PIRSF039102">
    <property type="entry name" value="Ddl/VanB"/>
    <property type="match status" value="1"/>
</dbReference>
<keyword evidence="10 21" id="KW-0547">Nucleotide-binding</keyword>
<evidence type="ECO:0000256" key="20">
    <source>
        <dbReference type="PIRSR" id="PIRSR039102-1"/>
    </source>
</evidence>
<organism evidence="25 26">
    <name type="scientific">Candidatus Kaiserbacteria bacterium GW2011_GWC2_49_12</name>
    <dbReference type="NCBI Taxonomy" id="1618675"/>
    <lineage>
        <taxon>Bacteria</taxon>
        <taxon>Candidatus Kaiseribacteriota</taxon>
    </lineage>
</organism>
<evidence type="ECO:0000256" key="14">
    <source>
        <dbReference type="ARBA" id="ARBA00022984"/>
    </source>
</evidence>
<dbReference type="Pfam" id="PF01820">
    <property type="entry name" value="Dala_Dala_lig_N"/>
    <property type="match status" value="1"/>
</dbReference>
<feature type="binding site" evidence="21">
    <location>
        <begin position="230"/>
        <end position="238"/>
    </location>
    <ligand>
        <name>ATP</name>
        <dbReference type="ChEBI" id="CHEBI:30616"/>
    </ligand>
</feature>
<dbReference type="Gene3D" id="3.30.1490.20">
    <property type="entry name" value="ATP-grasp fold, A domain"/>
    <property type="match status" value="1"/>
</dbReference>
<evidence type="ECO:0000256" key="3">
    <source>
        <dbReference type="ARBA" id="ARBA00004496"/>
    </source>
</evidence>
<dbReference type="PROSITE" id="PS00844">
    <property type="entry name" value="DALA_DALA_LIGASE_2"/>
    <property type="match status" value="1"/>
</dbReference>
<evidence type="ECO:0000256" key="11">
    <source>
        <dbReference type="ARBA" id="ARBA00022840"/>
    </source>
</evidence>
<dbReference type="Pfam" id="PF07478">
    <property type="entry name" value="Dala_Dala_lig_C"/>
    <property type="match status" value="1"/>
</dbReference>
<feature type="binding site" evidence="22">
    <location>
        <position position="335"/>
    </location>
    <ligand>
        <name>Mg(2+)</name>
        <dbReference type="ChEBI" id="CHEBI:18420"/>
        <label>1</label>
    </ligand>
</feature>
<keyword evidence="16 19" id="KW-0961">Cell wall biogenesis/degradation</keyword>
<dbReference type="Gene3D" id="3.30.470.20">
    <property type="entry name" value="ATP-grasp fold, B domain"/>
    <property type="match status" value="1"/>
</dbReference>
<dbReference type="Proteomes" id="UP000034589">
    <property type="component" value="Unassembled WGS sequence"/>
</dbReference>
<feature type="binding site" evidence="22">
    <location>
        <position position="335"/>
    </location>
    <ligand>
        <name>Mg(2+)</name>
        <dbReference type="ChEBI" id="CHEBI:18420"/>
        <label>2</label>
    </ligand>
</feature>
<name>A0A0G1VKE3_9BACT</name>
<dbReference type="InterPro" id="IPR000291">
    <property type="entry name" value="D-Ala_lig_Van_CS"/>
</dbReference>
<dbReference type="PANTHER" id="PTHR23132">
    <property type="entry name" value="D-ALANINE--D-ALANINE LIGASE"/>
    <property type="match status" value="1"/>
</dbReference>
<comment type="pathway">
    <text evidence="18">Glycan biosynthesis.</text>
</comment>
<comment type="cofactor">
    <cofactor evidence="1">
        <name>Mn(2+)</name>
        <dbReference type="ChEBI" id="CHEBI:29035"/>
    </cofactor>
</comment>
<comment type="function">
    <text evidence="2 19">Cell wall formation.</text>
</comment>
<keyword evidence="7 19" id="KW-0963">Cytoplasm</keyword>
<feature type="binding site" evidence="22">
    <location>
        <position position="321"/>
    </location>
    <ligand>
        <name>Mg(2+)</name>
        <dbReference type="ChEBI" id="CHEBI:18420"/>
        <label>1</label>
    </ligand>
</feature>
<feature type="active site" evidence="20">
    <location>
        <position position="22"/>
    </location>
</feature>
<dbReference type="InterPro" id="IPR011761">
    <property type="entry name" value="ATP-grasp"/>
</dbReference>
<evidence type="ECO:0000256" key="2">
    <source>
        <dbReference type="ARBA" id="ARBA00003921"/>
    </source>
</evidence>
<comment type="pathway">
    <text evidence="4 19">Cell wall biogenesis; peptidoglycan biosynthesis.</text>
</comment>
<evidence type="ECO:0000256" key="6">
    <source>
        <dbReference type="ARBA" id="ARBA00012216"/>
    </source>
</evidence>
<dbReference type="EMBL" id="LCPV01000028">
    <property type="protein sequence ID" value="KKW06685.1"/>
    <property type="molecule type" value="Genomic_DNA"/>
</dbReference>
<dbReference type="GO" id="GO:0046872">
    <property type="term" value="F:metal ion binding"/>
    <property type="evidence" value="ECO:0007669"/>
    <property type="project" value="UniProtKB-KW"/>
</dbReference>
<evidence type="ECO:0000259" key="24">
    <source>
        <dbReference type="PROSITE" id="PS50975"/>
    </source>
</evidence>
<evidence type="ECO:0000256" key="12">
    <source>
        <dbReference type="ARBA" id="ARBA00022842"/>
    </source>
</evidence>
<evidence type="ECO:0000256" key="16">
    <source>
        <dbReference type="ARBA" id="ARBA00023316"/>
    </source>
</evidence>
<dbReference type="UniPathway" id="UPA00219"/>
<evidence type="ECO:0000256" key="9">
    <source>
        <dbReference type="ARBA" id="ARBA00022723"/>
    </source>
</evidence>
<dbReference type="AlphaFoldDB" id="A0A0G1VKE3"/>